<feature type="region of interest" description="Disordered" evidence="1">
    <location>
        <begin position="683"/>
        <end position="712"/>
    </location>
</feature>
<comment type="caution">
    <text evidence="2">The sequence shown here is derived from an EMBL/GenBank/DDBJ whole genome shotgun (WGS) entry which is preliminary data.</text>
</comment>
<feature type="region of interest" description="Disordered" evidence="1">
    <location>
        <begin position="47"/>
        <end position="162"/>
    </location>
</feature>
<feature type="compositionally biased region" description="Basic and acidic residues" evidence="1">
    <location>
        <begin position="685"/>
        <end position="697"/>
    </location>
</feature>
<feature type="region of interest" description="Disordered" evidence="1">
    <location>
        <begin position="521"/>
        <end position="553"/>
    </location>
</feature>
<reference evidence="2 3" key="1">
    <citation type="submission" date="2015-09" db="EMBL/GenBank/DDBJ databases">
        <title>Aphanizomenon flos-aquae WA102.</title>
        <authorList>
            <person name="Driscoll C."/>
        </authorList>
    </citation>
    <scope>NUCLEOTIDE SEQUENCE [LARGE SCALE GENOMIC DNA]</scope>
    <source>
        <strain evidence="2">WA102</strain>
    </source>
</reference>
<accession>A0A1B7X5A2</accession>
<feature type="compositionally biased region" description="Basic and acidic residues" evidence="1">
    <location>
        <begin position="97"/>
        <end position="111"/>
    </location>
</feature>
<feature type="region of interest" description="Disordered" evidence="1">
    <location>
        <begin position="642"/>
        <end position="665"/>
    </location>
</feature>
<gene>
    <name evidence="2" type="ORF">AN484_06550</name>
</gene>
<dbReference type="EMBL" id="LJOW01000020">
    <property type="protein sequence ID" value="OBQ44542.1"/>
    <property type="molecule type" value="Genomic_DNA"/>
</dbReference>
<evidence type="ECO:0000256" key="1">
    <source>
        <dbReference type="SAM" id="MobiDB-lite"/>
    </source>
</evidence>
<feature type="compositionally biased region" description="Polar residues" evidence="1">
    <location>
        <begin position="77"/>
        <end position="90"/>
    </location>
</feature>
<dbReference type="Proteomes" id="UP000092093">
    <property type="component" value="Unassembled WGS sequence"/>
</dbReference>
<evidence type="ECO:0000313" key="3">
    <source>
        <dbReference type="Proteomes" id="UP000092093"/>
    </source>
</evidence>
<proteinExistence type="predicted"/>
<feature type="region of interest" description="Disordered" evidence="1">
    <location>
        <begin position="817"/>
        <end position="856"/>
    </location>
</feature>
<feature type="compositionally biased region" description="Polar residues" evidence="1">
    <location>
        <begin position="58"/>
        <end position="70"/>
    </location>
</feature>
<name>A0A1B7X5A2_APHFL</name>
<evidence type="ECO:0000313" key="2">
    <source>
        <dbReference type="EMBL" id="OBQ44542.1"/>
    </source>
</evidence>
<sequence>MAFSEQSLADARQQGYSDDEIFNHLATSDERFSVAKKQGYSLDDIAAHFKQKEGGENNEGQTYTDSNAQRQADEQGQAGTQEGLYSSQMRLQEPQGAEERQRTLDSSREVGGDFSEAQTQETEGQRIQVGQEARQGLRGQVPSGNQAQVGEEGGVPSPSQGGIIERAIEDPASAALAAGASAVETAGALKAGQLTSKGIRPAGKFLLKQLVKKATGSVAAATAAPLSVAAGATGIGALAIPAIEMGAFVAGDWIAEKAFNWIESLVGADEAIEEAKARNPEIAQGASLAAMAPMAYTSLRNFKRVAAEEGKARAAQLAATGVAGGLAFEPIRYGIESALGAVTGAEEEPAPITAESLLESGLMGGVFAAHGAREIKKYVGPETAAAAVRTPTDATIEENAIERSQRKQFFTENQVMQKAEADLRSLEERVNAGEQLSENDAQYLSFLQSFPSAENIGEVMGFGVRKPSKPIYSTEEIVTDRLNEAQAKLAELDGKPDTKANQKKRTNLQADVARLQSDLAEGRTLEGQQRQEAAGEAPAKEQPPAEVTTPDGDIKQVVGGLSGGISDSIYKALWNKVTAGEVTELGKPSAILTAAKRLRELGGLTTIEEFRSFANEFDAIRELPKEQRLDALNALAEKYTKPAEVTTEAQPTKPSEIKEPKAGEIPTVEGESPLLETTIEAEEGVAPREGEGKEEVTAKTPSKAPYNIAETNTAEEARAWGDQKQKALSSMTGASAEAERLRIEQKVAERIEQIEATKEPKKIPYNIAETNTIEEARAWGDKKQKALASSKSPSAKAEIARIKQKVAERISQIESSAPKVKVAEVAKKAAPKPTPKEQGTPKAKAVNVEQPLPAKPKGTRVLAAAYRRKNPETGKMEVFYGANHQHALMRSGMSWPDIKKKYGSPEQRESKEFGYKTNTNKFVTRQEGEQVARASKQADNLGIDKDKQAGLSMHSNRLTLDEYAGPVEAGVSVGAARATGFEFGKADRDADLIKGAKIHAKGAKDFDGWKKQFLATEKGLKPKYTERQLLNLFEQSEKMQSYASNYKKSLEESIKDEDFWTGKTPEEIQTASSKRRTESVKMTNDNIDKLREERRLPPVMKEASKSWGSDWEEGMRRLDNDADYGDRLARSITYDMRVLSNPDKAVLAHQTLETMNRRDGIAELLAKETDPRMIEKYSREFDEADRQFIQLTELSSRVNSEAGRALNFIKTIIKSDYSLESLMTKAMAKNRRMGGDGRLTDVEKKNLSDLSAKVLKESEKFSTMLEGSKEQNAMNALMEFIEYSKGLRRVSIAEEQPTAKQEMERFTSILESEKNDPMSVGLAVRGLARAFAEKTGSTDPAKITDEVHKRIKNIMGDSWTKEQTHDALQGNGAFVQFGETSLKKAIQNSITQQKEFVDSYNKATKRGTAREREINIAKLFERRNIEFKSVESQMKSMVEEINVLASKFKGELDYELRSCE</sequence>
<organism evidence="2 3">
    <name type="scientific">Aphanizomenon flos-aquae WA102</name>
    <dbReference type="NCBI Taxonomy" id="1710896"/>
    <lineage>
        <taxon>Bacteria</taxon>
        <taxon>Bacillati</taxon>
        <taxon>Cyanobacteriota</taxon>
        <taxon>Cyanophyceae</taxon>
        <taxon>Nostocales</taxon>
        <taxon>Aphanizomenonaceae</taxon>
        <taxon>Aphanizomenon</taxon>
    </lineage>
</organism>
<protein>
    <submittedName>
        <fullName evidence="2">Uncharacterized protein</fullName>
    </submittedName>
</protein>